<evidence type="ECO:0000256" key="1">
    <source>
        <dbReference type="ARBA" id="ARBA00023125"/>
    </source>
</evidence>
<dbReference type="InterPro" id="IPR047057">
    <property type="entry name" value="MerR_fam"/>
</dbReference>
<keyword evidence="1" id="KW-0238">DNA-binding</keyword>
<dbReference type="CDD" id="cd04776">
    <property type="entry name" value="HTH_GnyR"/>
    <property type="match status" value="1"/>
</dbReference>
<evidence type="ECO:0000256" key="2">
    <source>
        <dbReference type="SAM" id="Coils"/>
    </source>
</evidence>
<dbReference type="SMART" id="SM00422">
    <property type="entry name" value="HTH_MERR"/>
    <property type="match status" value="1"/>
</dbReference>
<name>A0A844QEV1_9HYPH</name>
<dbReference type="Gene3D" id="1.10.1660.10">
    <property type="match status" value="1"/>
</dbReference>
<evidence type="ECO:0000313" key="5">
    <source>
        <dbReference type="Proteomes" id="UP000463224"/>
    </source>
</evidence>
<organism evidence="4 5">
    <name type="scientific">Nitratireductor arenosus</name>
    <dbReference type="NCBI Taxonomy" id="2682096"/>
    <lineage>
        <taxon>Bacteria</taxon>
        <taxon>Pseudomonadati</taxon>
        <taxon>Pseudomonadota</taxon>
        <taxon>Alphaproteobacteria</taxon>
        <taxon>Hyphomicrobiales</taxon>
        <taxon>Phyllobacteriaceae</taxon>
        <taxon>Nitratireductor</taxon>
    </lineage>
</organism>
<dbReference type="InterPro" id="IPR009061">
    <property type="entry name" value="DNA-bd_dom_put_sf"/>
</dbReference>
<dbReference type="Proteomes" id="UP000463224">
    <property type="component" value="Unassembled WGS sequence"/>
</dbReference>
<keyword evidence="2" id="KW-0175">Coiled coil</keyword>
<accession>A0A844QEV1</accession>
<sequence>MKTVSAIEAMANASEAFAETHDSYARIGDLAKTHGVSLRALRFYEDKGLLSPRRDGSARLYSRRESARLKLILLGRQVGFSLREIKQMLDLYDPSGNNVKQLRVTLEKSQKQLARLQKQRAAITEAIEQLETAANVVRDRLSERTVSAAAS</sequence>
<proteinExistence type="predicted"/>
<comment type="caution">
    <text evidence="4">The sequence shown here is derived from an EMBL/GenBank/DDBJ whole genome shotgun (WGS) entry which is preliminary data.</text>
</comment>
<evidence type="ECO:0000259" key="3">
    <source>
        <dbReference type="PROSITE" id="PS50937"/>
    </source>
</evidence>
<dbReference type="RefSeq" id="WP_156713778.1">
    <property type="nucleotide sequence ID" value="NZ_WPHG01000003.1"/>
</dbReference>
<dbReference type="AlphaFoldDB" id="A0A844QEV1"/>
<dbReference type="Pfam" id="PF13411">
    <property type="entry name" value="MerR_1"/>
    <property type="match status" value="1"/>
</dbReference>
<feature type="domain" description="HTH merR-type" evidence="3">
    <location>
        <begin position="24"/>
        <end position="91"/>
    </location>
</feature>
<reference evidence="4 5" key="1">
    <citation type="submission" date="2019-12" db="EMBL/GenBank/DDBJ databases">
        <title>Nitratireductor arenosus sp. nov., Isolated from sea sand, Jeju island, South Korea.</title>
        <authorList>
            <person name="Kim W."/>
        </authorList>
    </citation>
    <scope>NUCLEOTIDE SEQUENCE [LARGE SCALE GENOMIC DNA]</scope>
    <source>
        <strain evidence="4 5">CAU 1489</strain>
    </source>
</reference>
<gene>
    <name evidence="4" type="ORF">GN330_14705</name>
</gene>
<dbReference type="PROSITE" id="PS50937">
    <property type="entry name" value="HTH_MERR_2"/>
    <property type="match status" value="1"/>
</dbReference>
<dbReference type="InterPro" id="IPR000551">
    <property type="entry name" value="MerR-type_HTH_dom"/>
</dbReference>
<feature type="coiled-coil region" evidence="2">
    <location>
        <begin position="99"/>
        <end position="136"/>
    </location>
</feature>
<keyword evidence="5" id="KW-1185">Reference proteome</keyword>
<dbReference type="PANTHER" id="PTHR30204:SF58">
    <property type="entry name" value="HTH-TYPE TRANSCRIPTIONAL REGULATOR YFMP"/>
    <property type="match status" value="1"/>
</dbReference>
<dbReference type="PANTHER" id="PTHR30204">
    <property type="entry name" value="REDOX-CYCLING DRUG-SENSING TRANSCRIPTIONAL ACTIVATOR SOXR"/>
    <property type="match status" value="1"/>
</dbReference>
<protein>
    <submittedName>
        <fullName evidence="4">MerR family transcriptional regulator</fullName>
    </submittedName>
</protein>
<dbReference type="SUPFAM" id="SSF46955">
    <property type="entry name" value="Putative DNA-binding domain"/>
    <property type="match status" value="1"/>
</dbReference>
<dbReference type="GO" id="GO:0003677">
    <property type="term" value="F:DNA binding"/>
    <property type="evidence" value="ECO:0007669"/>
    <property type="project" value="UniProtKB-KW"/>
</dbReference>
<evidence type="ECO:0000313" key="4">
    <source>
        <dbReference type="EMBL" id="MVA98496.1"/>
    </source>
</evidence>
<dbReference type="EMBL" id="WPHG01000003">
    <property type="protein sequence ID" value="MVA98496.1"/>
    <property type="molecule type" value="Genomic_DNA"/>
</dbReference>
<dbReference type="GO" id="GO:0003700">
    <property type="term" value="F:DNA-binding transcription factor activity"/>
    <property type="evidence" value="ECO:0007669"/>
    <property type="project" value="InterPro"/>
</dbReference>